<accession>A0A8H5D630</accession>
<evidence type="ECO:0008006" key="5">
    <source>
        <dbReference type="Google" id="ProtNLM"/>
    </source>
</evidence>
<comment type="similarity">
    <text evidence="1">In the N-terminal section; belongs to the glycosyltransferase 20 family.</text>
</comment>
<protein>
    <recommendedName>
        <fullName evidence="5">Glycosyltransferase family 20 protein</fullName>
    </recommendedName>
</protein>
<dbReference type="Gene3D" id="3.40.50.2000">
    <property type="entry name" value="Glycogen Phosphorylase B"/>
    <property type="match status" value="2"/>
</dbReference>
<evidence type="ECO:0000256" key="2">
    <source>
        <dbReference type="SAM" id="MobiDB-lite"/>
    </source>
</evidence>
<evidence type="ECO:0000313" key="4">
    <source>
        <dbReference type="Proteomes" id="UP000559027"/>
    </source>
</evidence>
<reference evidence="3 4" key="1">
    <citation type="journal article" date="2020" name="ISME J.">
        <title>Uncovering the hidden diversity of litter-decomposition mechanisms in mushroom-forming fungi.</title>
        <authorList>
            <person name="Floudas D."/>
            <person name="Bentzer J."/>
            <person name="Ahren D."/>
            <person name="Johansson T."/>
            <person name="Persson P."/>
            <person name="Tunlid A."/>
        </authorList>
    </citation>
    <scope>NUCLEOTIDE SEQUENCE [LARGE SCALE GENOMIC DNA]</scope>
    <source>
        <strain evidence="3 4">CBS 146.42</strain>
    </source>
</reference>
<dbReference type="Proteomes" id="UP000559027">
    <property type="component" value="Unassembled WGS sequence"/>
</dbReference>
<evidence type="ECO:0000313" key="3">
    <source>
        <dbReference type="EMBL" id="KAF5353408.1"/>
    </source>
</evidence>
<dbReference type="InterPro" id="IPR023214">
    <property type="entry name" value="HAD_sf"/>
</dbReference>
<sequence length="1068" mass="118588">MAGYGSIHDVDIYAADLLASSSSATMTSLKNHRVVIASLFLPTTAVPGESNPPTPDIHAPQPEFPPKFSLGGDKARPLPLGKHVRQASGSSLSQPIKSIVEDLKDKTTRNPTPAARSPTSEIASPFAKLTRFAETVTERITEVEQAQTLSNATLAPPICRKQLSGGAEPRLQRKHSRSASRQPSLKRRGQPWHFESNPHCNGGLKNAVESVGIKLQKKLWVGTLGTCTDNFGETAKRDIDARMYTEHSSVPVWIPDAEFQSCYDEFCHQVLWPALHSAVPDAPKTKLFYESASYKQYVAVNQRFADAIIDNYREGDIIWVNDYHLMLLPLLLRASPRIPPSTPIGFFMHVAFPSSEIFRCLSVRRDLLSGLMAADLVGFQTPNYARHFRQTVSRILAFEALPKGIRIPEGDEGRLVKVDELVRVGGLKEKAMDLMEPIAAKQAEEVVRAGEDDVTKALERERFVDVGSFPMGIDVKRLSERKQEPEVEEWVSVLRQRYAGMKIVVGRDKLDEVQGVRQKIQAFERFLERYKEFQGKVVLIQVALQTTESNELAGGVSDAVSRVNSRFSTLTYQPIVFLHVQDLTFIQYLALLTVADAFLVTSLREGMALRTHEFVECQEEKENPGGLILSEFAGSYSYSGFRSCFAINPWDTRGTADAIYSALTMHSEESKSRWTELHNHVTTQTAQAFVNSFLSRVIRAHSEHYLDDIEDVPALDLTRVLPRYKHSRRRLVLVDFEGTLWRRDLTRRGLQAYLEGDFKIPEGPLDVLKSLANDKRNDVWLLSGLPVKGVLEQVAEKVPGIGIVAENGCFIKTKPGRNSATGEWINLVANLNMTWKSSCLEILHYFTERTPGSIVEEREASIVWRYWTGDPHADTADKQWARRQAAEAQNHVFDSLGERYGLRIIPGKSSFLILPGNISRSTAVGAILQPGGPASSGAAVRSSTVALDYNNAYDAVASPTITISAAASRIAESRGLANEVDFVLVVSSDEPLLRRMNEIEGADAECVTVSTSKRGTDARWKLDLDEGEPVFAVNYADPESEEVKEVGRAGNVAVNVLERFAAVNIFKN</sequence>
<feature type="region of interest" description="Disordered" evidence="2">
    <location>
        <begin position="47"/>
        <end position="92"/>
    </location>
</feature>
<feature type="region of interest" description="Disordered" evidence="2">
    <location>
        <begin position="160"/>
        <end position="199"/>
    </location>
</feature>
<dbReference type="SUPFAM" id="SSF53756">
    <property type="entry name" value="UDP-Glycosyltransferase/glycogen phosphorylase"/>
    <property type="match status" value="1"/>
</dbReference>
<feature type="compositionally biased region" description="Basic residues" evidence="2">
    <location>
        <begin position="172"/>
        <end position="190"/>
    </location>
</feature>
<dbReference type="InterPro" id="IPR003337">
    <property type="entry name" value="Trehalose_PPase"/>
</dbReference>
<dbReference type="EMBL" id="JAACJO010000010">
    <property type="protein sequence ID" value="KAF5353408.1"/>
    <property type="molecule type" value="Genomic_DNA"/>
</dbReference>
<evidence type="ECO:0000256" key="1">
    <source>
        <dbReference type="ARBA" id="ARBA00005409"/>
    </source>
</evidence>
<dbReference type="InterPro" id="IPR036412">
    <property type="entry name" value="HAD-like_sf"/>
</dbReference>
<dbReference type="GO" id="GO:0005992">
    <property type="term" value="P:trehalose biosynthetic process"/>
    <property type="evidence" value="ECO:0007669"/>
    <property type="project" value="InterPro"/>
</dbReference>
<dbReference type="GO" id="GO:0005946">
    <property type="term" value="C:alpha,alpha-trehalose-phosphate synthase complex (UDP-forming)"/>
    <property type="evidence" value="ECO:0007669"/>
    <property type="project" value="TreeGrafter"/>
</dbReference>
<dbReference type="PANTHER" id="PTHR10788">
    <property type="entry name" value="TREHALOSE-6-PHOSPHATE SYNTHASE"/>
    <property type="match status" value="1"/>
</dbReference>
<dbReference type="Gene3D" id="3.40.50.1000">
    <property type="entry name" value="HAD superfamily/HAD-like"/>
    <property type="match status" value="1"/>
</dbReference>
<comment type="caution">
    <text evidence="3">The sequence shown here is derived from an EMBL/GenBank/DDBJ whole genome shotgun (WGS) entry which is preliminary data.</text>
</comment>
<dbReference type="CDD" id="cd03788">
    <property type="entry name" value="GT20_TPS"/>
    <property type="match status" value="1"/>
</dbReference>
<dbReference type="SUPFAM" id="SSF56784">
    <property type="entry name" value="HAD-like"/>
    <property type="match status" value="1"/>
</dbReference>
<organism evidence="3 4">
    <name type="scientific">Leucocoprinus leucothites</name>
    <dbReference type="NCBI Taxonomy" id="201217"/>
    <lineage>
        <taxon>Eukaryota</taxon>
        <taxon>Fungi</taxon>
        <taxon>Dikarya</taxon>
        <taxon>Basidiomycota</taxon>
        <taxon>Agaricomycotina</taxon>
        <taxon>Agaricomycetes</taxon>
        <taxon>Agaricomycetidae</taxon>
        <taxon>Agaricales</taxon>
        <taxon>Agaricineae</taxon>
        <taxon>Agaricaceae</taxon>
        <taxon>Leucocoprinus</taxon>
    </lineage>
</organism>
<dbReference type="GO" id="GO:0005829">
    <property type="term" value="C:cytosol"/>
    <property type="evidence" value="ECO:0007669"/>
    <property type="project" value="TreeGrafter"/>
</dbReference>
<dbReference type="Pfam" id="PF02358">
    <property type="entry name" value="Trehalose_PPase"/>
    <property type="match status" value="1"/>
</dbReference>
<dbReference type="Gene3D" id="3.30.70.1020">
    <property type="entry name" value="Trehalose-6-phosphate phosphatase related protein, domain 2"/>
    <property type="match status" value="1"/>
</dbReference>
<dbReference type="InterPro" id="IPR001830">
    <property type="entry name" value="Glyco_trans_20"/>
</dbReference>
<dbReference type="GO" id="GO:0004805">
    <property type="term" value="F:trehalose-phosphatase activity"/>
    <property type="evidence" value="ECO:0007669"/>
    <property type="project" value="TreeGrafter"/>
</dbReference>
<dbReference type="AlphaFoldDB" id="A0A8H5D630"/>
<dbReference type="PANTHER" id="PTHR10788:SF15">
    <property type="entry name" value="TREHALOSE SYNTHASE COMPLEX REGULATORY SUBUNIT TPS3-RELATED"/>
    <property type="match status" value="1"/>
</dbReference>
<name>A0A8H5D630_9AGAR</name>
<proteinExistence type="inferred from homology"/>
<keyword evidence="4" id="KW-1185">Reference proteome</keyword>
<dbReference type="OrthoDB" id="755951at2759"/>
<dbReference type="GO" id="GO:0003825">
    <property type="term" value="F:alpha,alpha-trehalose-phosphate synthase (UDP-forming) activity"/>
    <property type="evidence" value="ECO:0007669"/>
    <property type="project" value="TreeGrafter"/>
</dbReference>
<dbReference type="Pfam" id="PF00982">
    <property type="entry name" value="Glyco_transf_20"/>
    <property type="match status" value="1"/>
</dbReference>
<gene>
    <name evidence="3" type="ORF">D9756_007953</name>
</gene>